<evidence type="ECO:0000256" key="1">
    <source>
        <dbReference type="SAM" id="Phobius"/>
    </source>
</evidence>
<organism evidence="2 3">
    <name type="scientific">Maricaulis salignorans</name>
    <dbReference type="NCBI Taxonomy" id="144026"/>
    <lineage>
        <taxon>Bacteria</taxon>
        <taxon>Pseudomonadati</taxon>
        <taxon>Pseudomonadota</taxon>
        <taxon>Alphaproteobacteria</taxon>
        <taxon>Maricaulales</taxon>
        <taxon>Maricaulaceae</taxon>
        <taxon>Maricaulis</taxon>
    </lineage>
</organism>
<keyword evidence="1" id="KW-1133">Transmembrane helix</keyword>
<feature type="transmembrane region" description="Helical" evidence="1">
    <location>
        <begin position="355"/>
        <end position="377"/>
    </location>
</feature>
<gene>
    <name evidence="2" type="ORF">SAMN04488568_12330</name>
</gene>
<proteinExistence type="predicted"/>
<protein>
    <recommendedName>
        <fullName evidence="4">Cache domain-containing protein</fullName>
    </recommendedName>
</protein>
<sequence>MASRKLAILIGQICVSILLAGLTGLAGCRILDQRLEAAQAEHLNAYIRVRAGREQQMFEDARRLNRAAEETFRRRLAVLQDVPVDAEFDRLFPVMPDGTRRSAPGLYDGTTLSTGDYVFGIGAFLADGAMMTDTEKRRYLAGFHTVRAVGEAYLGRFSNLYYFTPDRRMVMFAPEREDRLVFYRSEAPADFDLRGDEDAALFDLRSNPNSEMRCTALSRFVYADGGDRAASACRQPVRDGDELLGAFGSSISMTETLATALEMPPSHGVNMLFDHAGNIISRGPPPAARAGREQARAVLAPEDIMTMLRLDPRPFGVFVVPDGGWMIAFSRIEGPSWYFVSVVDLAPIRQTSRSWAQILALLVLAAMLGALATGAILGREKVKPVA</sequence>
<accession>A0A1G9WAG6</accession>
<dbReference type="EMBL" id="FNHG01000023">
    <property type="protein sequence ID" value="SDM81221.1"/>
    <property type="molecule type" value="Genomic_DNA"/>
</dbReference>
<dbReference type="CDD" id="cd18774">
    <property type="entry name" value="PDC2_HK_sensor"/>
    <property type="match status" value="1"/>
</dbReference>
<evidence type="ECO:0000313" key="3">
    <source>
        <dbReference type="Proteomes" id="UP000199759"/>
    </source>
</evidence>
<keyword evidence="3" id="KW-1185">Reference proteome</keyword>
<dbReference type="STRING" id="144026.SAMN04488568_12330"/>
<keyword evidence="1" id="KW-0812">Transmembrane</keyword>
<dbReference type="Proteomes" id="UP000199759">
    <property type="component" value="Unassembled WGS sequence"/>
</dbReference>
<name>A0A1G9WAG6_9PROT</name>
<reference evidence="2 3" key="1">
    <citation type="submission" date="2016-10" db="EMBL/GenBank/DDBJ databases">
        <authorList>
            <person name="de Groot N.N."/>
        </authorList>
    </citation>
    <scope>NUCLEOTIDE SEQUENCE [LARGE SCALE GENOMIC DNA]</scope>
    <source>
        <strain evidence="2 3">DSM 16077</strain>
    </source>
</reference>
<dbReference type="AlphaFoldDB" id="A0A1G9WAG6"/>
<evidence type="ECO:0008006" key="4">
    <source>
        <dbReference type="Google" id="ProtNLM"/>
    </source>
</evidence>
<dbReference type="PROSITE" id="PS51257">
    <property type="entry name" value="PROKAR_LIPOPROTEIN"/>
    <property type="match status" value="1"/>
</dbReference>
<keyword evidence="1" id="KW-0472">Membrane</keyword>
<evidence type="ECO:0000313" key="2">
    <source>
        <dbReference type="EMBL" id="SDM81221.1"/>
    </source>
</evidence>